<dbReference type="EMBL" id="JARJCW010000070">
    <property type="protein sequence ID" value="KAJ7199015.1"/>
    <property type="molecule type" value="Genomic_DNA"/>
</dbReference>
<reference evidence="1" key="1">
    <citation type="submission" date="2023-03" db="EMBL/GenBank/DDBJ databases">
        <title>Massive genome expansion in bonnet fungi (Mycena s.s.) driven by repeated elements and novel gene families across ecological guilds.</title>
        <authorList>
            <consortium name="Lawrence Berkeley National Laboratory"/>
            <person name="Harder C.B."/>
            <person name="Miyauchi S."/>
            <person name="Viragh M."/>
            <person name="Kuo A."/>
            <person name="Thoen E."/>
            <person name="Andreopoulos B."/>
            <person name="Lu D."/>
            <person name="Skrede I."/>
            <person name="Drula E."/>
            <person name="Henrissat B."/>
            <person name="Morin E."/>
            <person name="Kohler A."/>
            <person name="Barry K."/>
            <person name="LaButti K."/>
            <person name="Morin E."/>
            <person name="Salamov A."/>
            <person name="Lipzen A."/>
            <person name="Mereny Z."/>
            <person name="Hegedus B."/>
            <person name="Baldrian P."/>
            <person name="Stursova M."/>
            <person name="Weitz H."/>
            <person name="Taylor A."/>
            <person name="Grigoriev I.V."/>
            <person name="Nagy L.G."/>
            <person name="Martin F."/>
            <person name="Kauserud H."/>
        </authorList>
    </citation>
    <scope>NUCLEOTIDE SEQUENCE</scope>
    <source>
        <strain evidence="1">9144</strain>
    </source>
</reference>
<proteinExistence type="predicted"/>
<keyword evidence="2" id="KW-1185">Reference proteome</keyword>
<dbReference type="Proteomes" id="UP001219525">
    <property type="component" value="Unassembled WGS sequence"/>
</dbReference>
<name>A0AAD6V0I6_9AGAR</name>
<comment type="caution">
    <text evidence="1">The sequence shown here is derived from an EMBL/GenBank/DDBJ whole genome shotgun (WGS) entry which is preliminary data.</text>
</comment>
<gene>
    <name evidence="1" type="ORF">GGX14DRAFT_401644</name>
</gene>
<dbReference type="AlphaFoldDB" id="A0AAD6V0I6"/>
<evidence type="ECO:0000313" key="2">
    <source>
        <dbReference type="Proteomes" id="UP001219525"/>
    </source>
</evidence>
<evidence type="ECO:0000313" key="1">
    <source>
        <dbReference type="EMBL" id="KAJ7199015.1"/>
    </source>
</evidence>
<sequence length="341" mass="38099">MALLIPPIKVSRQAMDTVNITGPRGVLDGSTPRLHFFHRSVFQPSFKSVEFDIEDGEINIGHSRIYGMLDNYDGAEARETAVSQKCLNRPIVQKILCIRQIPRVRARVENTEPEAGEEPVVAQWEETVIAPRGADVETRQLTTAQGWWAWRIQLHHKKLAPSGGILVIENHTAHIGLQVSAATALAPSLATGSGHGNVQECGWRFSWDPASTRWDARARLAVTPVFWFFQRRPVVSNQWDGTISIPFTVDTINKVTAMWSDTVNTTSKVNRQFPGLPDPEGRQLFANSWVYKRRAVDALGRQGPACGNSRVLFFQTPRRGFEALGRDNFRDCLAVMSAAFL</sequence>
<organism evidence="1 2">
    <name type="scientific">Mycena pura</name>
    <dbReference type="NCBI Taxonomy" id="153505"/>
    <lineage>
        <taxon>Eukaryota</taxon>
        <taxon>Fungi</taxon>
        <taxon>Dikarya</taxon>
        <taxon>Basidiomycota</taxon>
        <taxon>Agaricomycotina</taxon>
        <taxon>Agaricomycetes</taxon>
        <taxon>Agaricomycetidae</taxon>
        <taxon>Agaricales</taxon>
        <taxon>Marasmiineae</taxon>
        <taxon>Mycenaceae</taxon>
        <taxon>Mycena</taxon>
    </lineage>
</organism>
<protein>
    <submittedName>
        <fullName evidence="1">Uncharacterized protein</fullName>
    </submittedName>
</protein>
<accession>A0AAD6V0I6</accession>